<keyword evidence="2" id="KW-1185">Reference proteome</keyword>
<gene>
    <name evidence="1" type="ORF">phiHau3_67</name>
</gene>
<name>K4I2J8_9CAUD</name>
<proteinExistence type="predicted"/>
<organism evidence="1 2">
    <name type="scientific">Streptomyces phage phiHau3</name>
    <dbReference type="NCBI Taxonomy" id="1204524"/>
    <lineage>
        <taxon>Viruses</taxon>
        <taxon>Duplodnaviria</taxon>
        <taxon>Heunggongvirae</taxon>
        <taxon>Uroviricota</taxon>
        <taxon>Caudoviricetes</taxon>
        <taxon>Arquatrovirinae</taxon>
        <taxon>Hautrevirus</taxon>
        <taxon>Hautrevirus hau3</taxon>
    </lineage>
</organism>
<reference evidence="2" key="1">
    <citation type="submission" date="2012-06" db="EMBL/GenBank/DDBJ databases">
        <authorList>
            <person name="Smith M.C.M."/>
            <person name="Hendrix R."/>
            <person name="Hatfull G.F."/>
            <person name="Buttner M.J."/>
            <person name="Bibb M.J."/>
        </authorList>
    </citation>
    <scope>NUCLEOTIDE SEQUENCE [LARGE SCALE GENOMIC DNA]</scope>
</reference>
<protein>
    <submittedName>
        <fullName evidence="1">Uncharacterized protein</fullName>
    </submittedName>
</protein>
<evidence type="ECO:0000313" key="2">
    <source>
        <dbReference type="Proteomes" id="UP000008042"/>
    </source>
</evidence>
<dbReference type="KEGG" id="vg:13826709"/>
<dbReference type="RefSeq" id="YP_006906243.1">
    <property type="nucleotide sequence ID" value="NC_018836.1"/>
</dbReference>
<dbReference type="EMBL" id="JX182369">
    <property type="protein sequence ID" value="AFU62045.1"/>
    <property type="molecule type" value="Genomic_DNA"/>
</dbReference>
<evidence type="ECO:0000313" key="1">
    <source>
        <dbReference type="EMBL" id="AFU62045.1"/>
    </source>
</evidence>
<dbReference type="GeneID" id="13826709"/>
<dbReference type="OrthoDB" id="13852at10239"/>
<accession>K4I2J8</accession>
<dbReference type="Proteomes" id="UP000008042">
    <property type="component" value="Segment"/>
</dbReference>
<sequence>MIAAVLSTAFSTVKTLTPKTTVVIALGAGLVLGAATPISEPAPVAQSFTLADPQISYVGASWVPPKLPTRACSLDNQVTRSCYYDAAKRGNGKGYSYTRDAHGKVTYLNPKLNNQAARAKWDAGKQAAGWEDWGTVDGHALCWAKVGDTSRVACFDGYRTTS</sequence>